<accession>A0A5J5RQA8</accession>
<dbReference type="AlphaFoldDB" id="A0A5J5RQA8"/>
<proteinExistence type="predicted"/>
<evidence type="ECO:0000313" key="1">
    <source>
        <dbReference type="EMBL" id="KAB2032514.1"/>
    </source>
</evidence>
<keyword evidence="2" id="KW-1185">Reference proteome</keyword>
<gene>
    <name evidence="1" type="ORF">ES319_D05G379700v1</name>
</gene>
<name>A0A5J5RQA8_GOSBA</name>
<dbReference type="Proteomes" id="UP000327439">
    <property type="component" value="Chromosome D05"/>
</dbReference>
<evidence type="ECO:0000313" key="2">
    <source>
        <dbReference type="Proteomes" id="UP000327439"/>
    </source>
</evidence>
<protein>
    <submittedName>
        <fullName evidence="1">Uncharacterized protein</fullName>
    </submittedName>
</protein>
<sequence length="66" mass="7113">MMPPYPPLLRHGSAKDGDLCRRGDHGPLVRPAWSGGRCADVVAHVAAVRGRSGARTACWGLRRLSH</sequence>
<reference evidence="2" key="1">
    <citation type="journal article" date="2020" name="Nat. Genet.">
        <title>Genomic diversifications of five Gossypium allopolyploid species and their impact on cotton improvement.</title>
        <authorList>
            <person name="Chen Z.J."/>
            <person name="Sreedasyam A."/>
            <person name="Ando A."/>
            <person name="Song Q."/>
            <person name="De Santiago L.M."/>
            <person name="Hulse-Kemp A.M."/>
            <person name="Ding M."/>
            <person name="Ye W."/>
            <person name="Kirkbride R.C."/>
            <person name="Jenkins J."/>
            <person name="Plott C."/>
            <person name="Lovell J."/>
            <person name="Lin Y.M."/>
            <person name="Vaughn R."/>
            <person name="Liu B."/>
            <person name="Simpson S."/>
            <person name="Scheffler B.E."/>
            <person name="Wen L."/>
            <person name="Saski C.A."/>
            <person name="Grover C.E."/>
            <person name="Hu G."/>
            <person name="Conover J.L."/>
            <person name="Carlson J.W."/>
            <person name="Shu S."/>
            <person name="Boston L.B."/>
            <person name="Williams M."/>
            <person name="Peterson D.G."/>
            <person name="McGee K."/>
            <person name="Jones D.C."/>
            <person name="Wendel J.F."/>
            <person name="Stelly D.M."/>
            <person name="Grimwood J."/>
            <person name="Schmutz J."/>
        </authorList>
    </citation>
    <scope>NUCLEOTIDE SEQUENCE [LARGE SCALE GENOMIC DNA]</scope>
    <source>
        <strain evidence="2">cv. 3-79</strain>
    </source>
</reference>
<dbReference type="EMBL" id="CM018219">
    <property type="protein sequence ID" value="KAB2032514.1"/>
    <property type="molecule type" value="Genomic_DNA"/>
</dbReference>
<organism evidence="1 2">
    <name type="scientific">Gossypium barbadense</name>
    <name type="common">Sea Island cotton</name>
    <name type="synonym">Hibiscus barbadensis</name>
    <dbReference type="NCBI Taxonomy" id="3634"/>
    <lineage>
        <taxon>Eukaryota</taxon>
        <taxon>Viridiplantae</taxon>
        <taxon>Streptophyta</taxon>
        <taxon>Embryophyta</taxon>
        <taxon>Tracheophyta</taxon>
        <taxon>Spermatophyta</taxon>
        <taxon>Magnoliopsida</taxon>
        <taxon>eudicotyledons</taxon>
        <taxon>Gunneridae</taxon>
        <taxon>Pentapetalae</taxon>
        <taxon>rosids</taxon>
        <taxon>malvids</taxon>
        <taxon>Malvales</taxon>
        <taxon>Malvaceae</taxon>
        <taxon>Malvoideae</taxon>
        <taxon>Gossypium</taxon>
    </lineage>
</organism>